<feature type="domain" description="Lipocalin/cytosolic fatty-acid binding" evidence="3">
    <location>
        <begin position="30"/>
        <end position="164"/>
    </location>
</feature>
<keyword evidence="5" id="KW-1185">Reference proteome</keyword>
<reference evidence="4" key="1">
    <citation type="submission" date="2023-08" db="EMBL/GenBank/DDBJ databases">
        <authorList>
            <person name="Alioto T."/>
            <person name="Alioto T."/>
            <person name="Gomez Garrido J."/>
        </authorList>
    </citation>
    <scope>NUCLEOTIDE SEQUENCE</scope>
</reference>
<dbReference type="InterPro" id="IPR031259">
    <property type="entry name" value="ILBP"/>
</dbReference>
<sequence length="165" mass="18547">MPPQNIIIFTDSISQTTRTTVNIKMTDLCGHWKLEKNENMDEYMQAVGVGFALRKIVSKLSSYTNIQVDESGTWTLDITSTFKNIHLQFKLGEEFDETTGDGRHMKSTFTVEDGALKQIQRATKSGGVDSIIIRKLQEDGTMIATLEAVDKNVIGTRSFVRHEKS</sequence>
<proteinExistence type="inferred from homology"/>
<dbReference type="GO" id="GO:0008289">
    <property type="term" value="F:lipid binding"/>
    <property type="evidence" value="ECO:0007669"/>
    <property type="project" value="UniProtKB-KW"/>
</dbReference>
<evidence type="ECO:0000256" key="1">
    <source>
        <dbReference type="ARBA" id="ARBA00008390"/>
    </source>
</evidence>
<dbReference type="EMBL" id="OX597819">
    <property type="protein sequence ID" value="CAI9724352.1"/>
    <property type="molecule type" value="Genomic_DNA"/>
</dbReference>
<evidence type="ECO:0000256" key="2">
    <source>
        <dbReference type="ARBA" id="ARBA00023121"/>
    </source>
</evidence>
<dbReference type="InterPro" id="IPR000566">
    <property type="entry name" value="Lipocln_cytosolic_FA-bd_dom"/>
</dbReference>
<dbReference type="PANTHER" id="PTHR11955">
    <property type="entry name" value="FATTY ACID BINDING PROTEIN"/>
    <property type="match status" value="1"/>
</dbReference>
<evidence type="ECO:0000313" key="5">
    <source>
        <dbReference type="Proteomes" id="UP001162480"/>
    </source>
</evidence>
<dbReference type="Proteomes" id="UP001162480">
    <property type="component" value="Chromosome 6"/>
</dbReference>
<keyword evidence="2" id="KW-0446">Lipid-binding</keyword>
<dbReference type="SUPFAM" id="SSF50814">
    <property type="entry name" value="Lipocalins"/>
    <property type="match status" value="1"/>
</dbReference>
<comment type="similarity">
    <text evidence="1">Belongs to the calycin superfamily. Fatty-acid binding protein (FABP) family.</text>
</comment>
<dbReference type="PRINTS" id="PR00178">
    <property type="entry name" value="FATTYACIDBP"/>
</dbReference>
<accession>A0AA36B0J5</accession>
<dbReference type="InterPro" id="IPR000463">
    <property type="entry name" value="Fatty_acid-bd"/>
</dbReference>
<evidence type="ECO:0000313" key="4">
    <source>
        <dbReference type="EMBL" id="CAI9724352.1"/>
    </source>
</evidence>
<dbReference type="AlphaFoldDB" id="A0AA36B0J5"/>
<protein>
    <submittedName>
        <fullName evidence="4">Acid-binding homolog 5-like</fullName>
    </submittedName>
</protein>
<dbReference type="CDD" id="cd00742">
    <property type="entry name" value="FABP"/>
    <property type="match status" value="1"/>
</dbReference>
<name>A0AA36B0J5_OCTVU</name>
<dbReference type="Pfam" id="PF00061">
    <property type="entry name" value="Lipocalin"/>
    <property type="match status" value="1"/>
</dbReference>
<organism evidence="4 5">
    <name type="scientific">Octopus vulgaris</name>
    <name type="common">Common octopus</name>
    <dbReference type="NCBI Taxonomy" id="6645"/>
    <lineage>
        <taxon>Eukaryota</taxon>
        <taxon>Metazoa</taxon>
        <taxon>Spiralia</taxon>
        <taxon>Lophotrochozoa</taxon>
        <taxon>Mollusca</taxon>
        <taxon>Cephalopoda</taxon>
        <taxon>Coleoidea</taxon>
        <taxon>Octopodiformes</taxon>
        <taxon>Octopoda</taxon>
        <taxon>Incirrata</taxon>
        <taxon>Octopodidae</taxon>
        <taxon>Octopus</taxon>
    </lineage>
</organism>
<gene>
    <name evidence="4" type="ORF">OCTVUL_1B001586</name>
</gene>
<dbReference type="Gene3D" id="2.40.128.20">
    <property type="match status" value="1"/>
</dbReference>
<dbReference type="InterPro" id="IPR012674">
    <property type="entry name" value="Calycin"/>
</dbReference>
<evidence type="ECO:0000259" key="3">
    <source>
        <dbReference type="Pfam" id="PF00061"/>
    </source>
</evidence>